<accession>A0A3L6PLW8</accession>
<dbReference type="OrthoDB" id="689350at2759"/>
<dbReference type="Gene3D" id="3.30.70.100">
    <property type="match status" value="1"/>
</dbReference>
<dbReference type="PANTHER" id="PTHR45868:SF93">
    <property type="entry name" value="OS12G0144600 PROTEIN"/>
    <property type="match status" value="1"/>
</dbReference>
<keyword evidence="8" id="KW-1185">Reference proteome</keyword>
<feature type="compositionally biased region" description="Gly residues" evidence="5">
    <location>
        <begin position="209"/>
        <end position="229"/>
    </location>
</feature>
<evidence type="ECO:0000256" key="4">
    <source>
        <dbReference type="ARBA" id="ARBA00024045"/>
    </source>
</evidence>
<dbReference type="CDD" id="cd00371">
    <property type="entry name" value="HMA"/>
    <property type="match status" value="1"/>
</dbReference>
<feature type="region of interest" description="Disordered" evidence="5">
    <location>
        <begin position="282"/>
        <end position="317"/>
    </location>
</feature>
<evidence type="ECO:0000313" key="7">
    <source>
        <dbReference type="EMBL" id="RLM58279.1"/>
    </source>
</evidence>
<organism evidence="7 8">
    <name type="scientific">Panicum miliaceum</name>
    <name type="common">Proso millet</name>
    <name type="synonym">Broomcorn millet</name>
    <dbReference type="NCBI Taxonomy" id="4540"/>
    <lineage>
        <taxon>Eukaryota</taxon>
        <taxon>Viridiplantae</taxon>
        <taxon>Streptophyta</taxon>
        <taxon>Embryophyta</taxon>
        <taxon>Tracheophyta</taxon>
        <taxon>Spermatophyta</taxon>
        <taxon>Magnoliopsida</taxon>
        <taxon>Liliopsida</taxon>
        <taxon>Poales</taxon>
        <taxon>Poaceae</taxon>
        <taxon>PACMAD clade</taxon>
        <taxon>Panicoideae</taxon>
        <taxon>Panicodae</taxon>
        <taxon>Paniceae</taxon>
        <taxon>Panicinae</taxon>
        <taxon>Panicum</taxon>
        <taxon>Panicum sect. Panicum</taxon>
    </lineage>
</organism>
<dbReference type="STRING" id="4540.A0A3L6PLW8"/>
<evidence type="ECO:0000256" key="2">
    <source>
        <dbReference type="ARBA" id="ARBA00022723"/>
    </source>
</evidence>
<dbReference type="Pfam" id="PF00403">
    <property type="entry name" value="HMA"/>
    <property type="match status" value="1"/>
</dbReference>
<dbReference type="PANTHER" id="PTHR45868">
    <property type="entry name" value="HEAVY METAL-ASSOCIATED ISOPRENYLATED PLANT PROTEIN 33-RELATED"/>
    <property type="match status" value="1"/>
</dbReference>
<dbReference type="AlphaFoldDB" id="A0A3L6PLW8"/>
<keyword evidence="2" id="KW-0479">Metal-binding</keyword>
<dbReference type="GO" id="GO:0046872">
    <property type="term" value="F:metal ion binding"/>
    <property type="evidence" value="ECO:0007669"/>
    <property type="project" value="UniProtKB-KW"/>
</dbReference>
<keyword evidence="3" id="KW-0449">Lipoprotein</keyword>
<evidence type="ECO:0000256" key="3">
    <source>
        <dbReference type="ARBA" id="ARBA00023289"/>
    </source>
</evidence>
<proteinExistence type="inferred from homology"/>
<dbReference type="EMBL" id="PQIB02000017">
    <property type="protein sequence ID" value="RLM58279.1"/>
    <property type="molecule type" value="Genomic_DNA"/>
</dbReference>
<feature type="domain" description="HMA" evidence="6">
    <location>
        <begin position="113"/>
        <end position="176"/>
    </location>
</feature>
<comment type="caution">
    <text evidence="7">The sequence shown here is derived from an EMBL/GenBank/DDBJ whole genome shotgun (WGS) entry which is preliminary data.</text>
</comment>
<name>A0A3L6PLW8_PANMI</name>
<sequence>MLAACPAASEGNWRCACSMGIEPKASGRRRPPRRSLVPALRSPSPVLRASASFSPCQPSALRTASLLVADGRHLNFLLALKLKIIHLLSATFQNALLGIFEVVSMIREDIIRVKTCVLKVGIHCDGCQKKVRKVLHKIEGVYQISIDKLEGKVTVTGQMDLDTVFEKLRKAGKPALLWGATANPGAASQVQQPQHCGGGGDQHPKDNAGGKGQPKGGAGAAASSSGGGDARMAMPQATPQQLREQLQQQLMKGMNLPPQLMGMGGKMPLPAAASRTVALRSRRETARAARQAVGTCSPDRPGRPAAPVARPPVSAAR</sequence>
<dbReference type="SUPFAM" id="SSF55008">
    <property type="entry name" value="HMA, heavy metal-associated domain"/>
    <property type="match status" value="1"/>
</dbReference>
<reference evidence="8" key="1">
    <citation type="journal article" date="2019" name="Nat. Commun.">
        <title>The genome of broomcorn millet.</title>
        <authorList>
            <person name="Zou C."/>
            <person name="Miki D."/>
            <person name="Li D."/>
            <person name="Tang Q."/>
            <person name="Xiao L."/>
            <person name="Rajput S."/>
            <person name="Deng P."/>
            <person name="Jia W."/>
            <person name="Huang R."/>
            <person name="Zhang M."/>
            <person name="Sun Y."/>
            <person name="Hu J."/>
            <person name="Fu X."/>
            <person name="Schnable P.S."/>
            <person name="Li F."/>
            <person name="Zhang H."/>
            <person name="Feng B."/>
            <person name="Zhu X."/>
            <person name="Liu R."/>
            <person name="Schnable J.C."/>
            <person name="Zhu J.-K."/>
            <person name="Zhang H."/>
        </authorList>
    </citation>
    <scope>NUCLEOTIDE SEQUENCE [LARGE SCALE GENOMIC DNA]</scope>
</reference>
<keyword evidence="1" id="KW-0488">Methylation</keyword>
<keyword evidence="3" id="KW-0636">Prenylation</keyword>
<comment type="similarity">
    <text evidence="4">Belongs to the HIPP family.</text>
</comment>
<evidence type="ECO:0000256" key="5">
    <source>
        <dbReference type="SAM" id="MobiDB-lite"/>
    </source>
</evidence>
<feature type="region of interest" description="Disordered" evidence="5">
    <location>
        <begin position="187"/>
        <end position="245"/>
    </location>
</feature>
<feature type="compositionally biased region" description="Low complexity" evidence="5">
    <location>
        <begin position="303"/>
        <end position="317"/>
    </location>
</feature>
<dbReference type="PROSITE" id="PS50846">
    <property type="entry name" value="HMA_2"/>
    <property type="match status" value="1"/>
</dbReference>
<protein>
    <submittedName>
        <fullName evidence="7">Neurogenic protein mastermind-like</fullName>
    </submittedName>
</protein>
<gene>
    <name evidence="7" type="ORF">C2845_PM18G00520</name>
</gene>
<evidence type="ECO:0000259" key="6">
    <source>
        <dbReference type="PROSITE" id="PS50846"/>
    </source>
</evidence>
<dbReference type="FunFam" id="3.30.70.100:FF:000008">
    <property type="entry name" value="Copper transport protein ATOX1"/>
    <property type="match status" value="1"/>
</dbReference>
<evidence type="ECO:0000313" key="8">
    <source>
        <dbReference type="Proteomes" id="UP000275267"/>
    </source>
</evidence>
<evidence type="ECO:0000256" key="1">
    <source>
        <dbReference type="ARBA" id="ARBA00022481"/>
    </source>
</evidence>
<dbReference type="Proteomes" id="UP000275267">
    <property type="component" value="Unassembled WGS sequence"/>
</dbReference>
<dbReference type="InterPro" id="IPR006121">
    <property type="entry name" value="HMA_dom"/>
</dbReference>
<dbReference type="InterPro" id="IPR036163">
    <property type="entry name" value="HMA_dom_sf"/>
</dbReference>